<gene>
    <name evidence="6" type="primary">nuoF_3</name>
    <name evidence="6" type="ORF">NCTC5047_06733</name>
</gene>
<dbReference type="AlphaFoldDB" id="A0A377XUN0"/>
<dbReference type="Pfam" id="PF10589">
    <property type="entry name" value="NADH_4Fe-4S"/>
    <property type="match status" value="1"/>
</dbReference>
<comment type="cofactor">
    <cofactor evidence="1">
        <name>FMN</name>
        <dbReference type="ChEBI" id="CHEBI:58210"/>
    </cofactor>
</comment>
<evidence type="ECO:0000256" key="4">
    <source>
        <dbReference type="ARBA" id="ARBA00022643"/>
    </source>
</evidence>
<proteinExistence type="predicted"/>
<keyword evidence="4" id="KW-0288">FMN</keyword>
<dbReference type="InterPro" id="IPR019575">
    <property type="entry name" value="Nuop51_4Fe4S-bd"/>
</dbReference>
<keyword evidence="3" id="KW-0285">Flavoprotein</keyword>
<organism evidence="6 7">
    <name type="scientific">Klebsiella pneumoniae</name>
    <dbReference type="NCBI Taxonomy" id="573"/>
    <lineage>
        <taxon>Bacteria</taxon>
        <taxon>Pseudomonadati</taxon>
        <taxon>Pseudomonadota</taxon>
        <taxon>Gammaproteobacteria</taxon>
        <taxon>Enterobacterales</taxon>
        <taxon>Enterobacteriaceae</taxon>
        <taxon>Klebsiella/Raoultella group</taxon>
        <taxon>Klebsiella</taxon>
        <taxon>Klebsiella pneumoniae complex</taxon>
    </lineage>
</organism>
<dbReference type="GO" id="GO:0045333">
    <property type="term" value="P:cellular respiration"/>
    <property type="evidence" value="ECO:0007669"/>
    <property type="project" value="TreeGrafter"/>
</dbReference>
<dbReference type="Proteomes" id="UP000254340">
    <property type="component" value="Unassembled WGS sequence"/>
</dbReference>
<name>A0A377XUN0_KLEPN</name>
<dbReference type="SUPFAM" id="SSF140490">
    <property type="entry name" value="Nqo1C-terminal domain-like"/>
    <property type="match status" value="1"/>
</dbReference>
<evidence type="ECO:0000259" key="5">
    <source>
        <dbReference type="SMART" id="SM00928"/>
    </source>
</evidence>
<dbReference type="GO" id="GO:0051539">
    <property type="term" value="F:4 iron, 4 sulfur cluster binding"/>
    <property type="evidence" value="ECO:0007669"/>
    <property type="project" value="InterPro"/>
</dbReference>
<dbReference type="GO" id="GO:0008137">
    <property type="term" value="F:NADH dehydrogenase (ubiquinone) activity"/>
    <property type="evidence" value="ECO:0007669"/>
    <property type="project" value="InterPro"/>
</dbReference>
<dbReference type="PANTHER" id="PTHR11780">
    <property type="entry name" value="NADH-UBIQUINONE OXIDOREDUCTASE FLAVOPROTEIN 1 NDUFV1"/>
    <property type="match status" value="1"/>
</dbReference>
<dbReference type="Gene3D" id="1.20.1440.230">
    <property type="entry name" value="NADH-ubiquinone oxidoreductase 51kDa subunit, iron-sulphur binding domain"/>
    <property type="match status" value="1"/>
</dbReference>
<keyword evidence="6" id="KW-0830">Ubiquinone</keyword>
<dbReference type="InterPro" id="IPR037207">
    <property type="entry name" value="Nuop51_4Fe4S-bd_sf"/>
</dbReference>
<sequence length="154" mass="16981">MEFESIGKAGSRLGTSLAMAVDHEINMVSLVRNLEEFFARESCGWCTPCRDGLPWSVKILRALERGEGQPGDIETLEQLCRFLGPGKTFCAHAPGAVEPLQSAINISAKNSRLALSSSSAIPMQSTGFSRTCLRRAGNLKVFLFLEARKWLRFM</sequence>
<dbReference type="SMART" id="SM00928">
    <property type="entry name" value="NADH_4Fe-4S"/>
    <property type="match status" value="1"/>
</dbReference>
<dbReference type="PROSITE" id="PS00645">
    <property type="entry name" value="COMPLEX1_51K_2"/>
    <property type="match status" value="1"/>
</dbReference>
<keyword evidence="6" id="KW-0560">Oxidoreductase</keyword>
<evidence type="ECO:0000256" key="2">
    <source>
        <dbReference type="ARBA" id="ARBA00001966"/>
    </source>
</evidence>
<feature type="domain" description="NADH-ubiquinone oxidoreductase 51kDa subunit iron-sulphur binding" evidence="5">
    <location>
        <begin position="28"/>
        <end position="73"/>
    </location>
</feature>
<dbReference type="PANTHER" id="PTHR11780:SF10">
    <property type="entry name" value="NADH DEHYDROGENASE [UBIQUINONE] FLAVOPROTEIN 1, MITOCHONDRIAL"/>
    <property type="match status" value="1"/>
</dbReference>
<dbReference type="InterPro" id="IPR050837">
    <property type="entry name" value="ComplexI_51kDa_subunit"/>
</dbReference>
<reference evidence="6 7" key="1">
    <citation type="submission" date="2018-06" db="EMBL/GenBank/DDBJ databases">
        <authorList>
            <consortium name="Pathogen Informatics"/>
            <person name="Doyle S."/>
        </authorList>
    </citation>
    <scope>NUCLEOTIDE SEQUENCE [LARGE SCALE GENOMIC DNA]</scope>
    <source>
        <strain evidence="6 7">NCTC5047</strain>
    </source>
</reference>
<dbReference type="GO" id="GO:0003954">
    <property type="term" value="F:NADH dehydrogenase activity"/>
    <property type="evidence" value="ECO:0007669"/>
    <property type="project" value="TreeGrafter"/>
</dbReference>
<dbReference type="GO" id="GO:0010181">
    <property type="term" value="F:FMN binding"/>
    <property type="evidence" value="ECO:0007669"/>
    <property type="project" value="InterPro"/>
</dbReference>
<comment type="cofactor">
    <cofactor evidence="2">
        <name>[4Fe-4S] cluster</name>
        <dbReference type="ChEBI" id="CHEBI:49883"/>
    </cofactor>
</comment>
<accession>A0A377XUN0</accession>
<dbReference type="InterPro" id="IPR001949">
    <property type="entry name" value="NADH-UbQ_OxRdtase_51kDa_CS"/>
</dbReference>
<evidence type="ECO:0000313" key="7">
    <source>
        <dbReference type="Proteomes" id="UP000254340"/>
    </source>
</evidence>
<evidence type="ECO:0000256" key="3">
    <source>
        <dbReference type="ARBA" id="ARBA00022630"/>
    </source>
</evidence>
<protein>
    <submittedName>
        <fullName evidence="6">NADH-ubiquinone oxidoreductase subunit F</fullName>
        <ecNumber evidence="6">1.6.5.11</ecNumber>
    </submittedName>
</protein>
<evidence type="ECO:0000256" key="1">
    <source>
        <dbReference type="ARBA" id="ARBA00001917"/>
    </source>
</evidence>
<dbReference type="FunFam" id="1.20.1440.230:FF:000002">
    <property type="entry name" value="NADH-quinone oxidoreductase subunit F"/>
    <property type="match status" value="1"/>
</dbReference>
<dbReference type="EMBL" id="UGLH01000006">
    <property type="protein sequence ID" value="STT85644.1"/>
    <property type="molecule type" value="Genomic_DNA"/>
</dbReference>
<evidence type="ECO:0000313" key="6">
    <source>
        <dbReference type="EMBL" id="STT85644.1"/>
    </source>
</evidence>
<dbReference type="EC" id="1.6.5.11" evidence="6"/>